<keyword evidence="5 8" id="KW-1133">Transmembrane helix</keyword>
<evidence type="ECO:0000256" key="4">
    <source>
        <dbReference type="ARBA" id="ARBA00022692"/>
    </source>
</evidence>
<feature type="transmembrane region" description="Helical" evidence="8">
    <location>
        <begin position="339"/>
        <end position="365"/>
    </location>
</feature>
<dbReference type="EMBL" id="LT906479">
    <property type="protein sequence ID" value="SNV97194.1"/>
    <property type="molecule type" value="Genomic_DNA"/>
</dbReference>
<keyword evidence="3" id="KW-1003">Cell membrane</keyword>
<feature type="transmembrane region" description="Helical" evidence="8">
    <location>
        <begin position="385"/>
        <end position="403"/>
    </location>
</feature>
<dbReference type="InterPro" id="IPR057485">
    <property type="entry name" value="YbiO-like_TM1"/>
</dbReference>
<dbReference type="InterPro" id="IPR045276">
    <property type="entry name" value="YbiO_bact"/>
</dbReference>
<dbReference type="Pfam" id="PF21082">
    <property type="entry name" value="MS_channel_3rd"/>
    <property type="match status" value="1"/>
</dbReference>
<dbReference type="PANTHER" id="PTHR30460">
    <property type="entry name" value="MODERATE CONDUCTANCE MECHANOSENSITIVE CHANNEL YBIO"/>
    <property type="match status" value="1"/>
</dbReference>
<dbReference type="KEGG" id="sfj:SAMEA4384070_1525"/>
<feature type="domain" description="Mechanosensitive ion channel MscS" evidence="10">
    <location>
        <begin position="561"/>
        <end position="625"/>
    </location>
</feature>
<evidence type="ECO:0000256" key="2">
    <source>
        <dbReference type="ARBA" id="ARBA00008017"/>
    </source>
</evidence>
<keyword evidence="9" id="KW-0732">Signal</keyword>
<dbReference type="InterPro" id="IPR049142">
    <property type="entry name" value="MS_channel_1st"/>
</dbReference>
<evidence type="ECO:0000259" key="13">
    <source>
        <dbReference type="Pfam" id="PF25392"/>
    </source>
</evidence>
<protein>
    <submittedName>
        <fullName evidence="14">Small-conductance mechanosensitive channel</fullName>
    </submittedName>
</protein>
<evidence type="ECO:0000256" key="3">
    <source>
        <dbReference type="ARBA" id="ARBA00022475"/>
    </source>
</evidence>
<dbReference type="Gene3D" id="2.30.30.60">
    <property type="match status" value="1"/>
</dbReference>
<comment type="similarity">
    <text evidence="2">Belongs to the MscS (TC 1.A.23) family.</text>
</comment>
<keyword evidence="4 8" id="KW-0812">Transmembrane</keyword>
<gene>
    <name evidence="14" type="primary">mscS_1</name>
    <name evidence="14" type="ORF">SAMEA4384070_01525</name>
</gene>
<feature type="region of interest" description="Disordered" evidence="7">
    <location>
        <begin position="75"/>
        <end position="97"/>
    </location>
</feature>
<keyword evidence="15" id="KW-1185">Reference proteome</keyword>
<evidence type="ECO:0000259" key="11">
    <source>
        <dbReference type="Pfam" id="PF21082"/>
    </source>
</evidence>
<feature type="transmembrane region" description="Helical" evidence="8">
    <location>
        <begin position="141"/>
        <end position="159"/>
    </location>
</feature>
<proteinExistence type="inferred from homology"/>
<dbReference type="SUPFAM" id="SSF50182">
    <property type="entry name" value="Sm-like ribonucleoproteins"/>
    <property type="match status" value="1"/>
</dbReference>
<dbReference type="Proteomes" id="UP000215134">
    <property type="component" value="Chromosome 1"/>
</dbReference>
<feature type="domain" description="Mechanosensitive ion channel transmembrane helices 2/3" evidence="12">
    <location>
        <begin position="519"/>
        <end position="560"/>
    </location>
</feature>
<feature type="transmembrane region" description="Helical" evidence="8">
    <location>
        <begin position="513"/>
        <end position="535"/>
    </location>
</feature>
<reference evidence="14 15" key="1">
    <citation type="submission" date="2017-06" db="EMBL/GenBank/DDBJ databases">
        <authorList>
            <consortium name="Pathogen Informatics"/>
        </authorList>
    </citation>
    <scope>NUCLEOTIDE SEQUENCE [LARGE SCALE GENOMIC DNA]</scope>
    <source>
        <strain evidence="14 15">NCTC12148</strain>
    </source>
</reference>
<evidence type="ECO:0000256" key="1">
    <source>
        <dbReference type="ARBA" id="ARBA00004651"/>
    </source>
</evidence>
<dbReference type="OrthoDB" id="6500477at2"/>
<dbReference type="Pfam" id="PF21088">
    <property type="entry name" value="MS_channel_1st"/>
    <property type="match status" value="1"/>
</dbReference>
<dbReference type="NCBIfam" id="NF008542">
    <property type="entry name" value="PRK11465.1"/>
    <property type="match status" value="1"/>
</dbReference>
<evidence type="ECO:0000313" key="14">
    <source>
        <dbReference type="EMBL" id="SNV97194.1"/>
    </source>
</evidence>
<name>A0A240BN92_SERFI</name>
<organism evidence="14 15">
    <name type="scientific">Serratia ficaria</name>
    <dbReference type="NCBI Taxonomy" id="61651"/>
    <lineage>
        <taxon>Bacteria</taxon>
        <taxon>Pseudomonadati</taxon>
        <taxon>Pseudomonadota</taxon>
        <taxon>Gammaproteobacteria</taxon>
        <taxon>Enterobacterales</taxon>
        <taxon>Yersiniaceae</taxon>
        <taxon>Serratia</taxon>
    </lineage>
</organism>
<evidence type="ECO:0000256" key="9">
    <source>
        <dbReference type="SAM" id="SignalP"/>
    </source>
</evidence>
<sequence length="742" mass="81992">MPPNACSRFSSHLRERLLPLLLLLLLSMCAAPPAQSAPTAPADRTEQQKASYAALADILQDDQARAELIAHLKQSAGESPADNASPPARPEAEQAPATLSDSLNGLAQEGIGSLNQKLHLRQKLIDSGPKRVFQPDRFFRALGYFLLTVAVTFALFHLIRRLIAPLYKRMGSWGHNARLQNGPWYKRPAAILGAFAVDLLVLVLALAAGHLFARHVNADNATILRLQTLFLSAFAVIEFFKAVLRLIFAPNFDYLRPFPFSDAGAHYWNKRLAWLSGLIGYGLMVLVPVVAVQISYPAAAAVNLAVMLALTLYAIWLILHNRKPIQQQINLLATRSMAFFSVILRGLGHIWHLLAIAYFLVLFALSQLDIGNSLRFMMTATVKSLLVIGVGALLSGMLTRWIFRRISLPTDVNLRYPLLERRINSYIPNGLKILRVMVVLTVTLFLFDAWHLINLHQWASSENGERAIGGLVHILLILLIAVFSWTLLASIIEHRLALELSNGIRPSARERTLLTLFRNVLAIVISTITIMIVLSQVGINIAPLLAGAGALGLAISFGAQTLVKDVITGVFIQFENGMNTGEYVTVGGITGTVERMTIRSIGLRDDYGVYHIVPFSSITTLANYAREFGVYRANYTVSRDEDIDRVNEVLHQAVEALKQDEQVKHFLIGEPTFNGVVALGDRSFTTRVTVRTQALKQWVVQYALDRLVKMHFDQAGISMPQQAMQLSYAPGQPQPESSPAGD</sequence>
<evidence type="ECO:0000313" key="15">
    <source>
        <dbReference type="Proteomes" id="UP000215134"/>
    </source>
</evidence>
<keyword evidence="6 8" id="KW-0472">Membrane</keyword>
<dbReference type="GO" id="GO:0008381">
    <property type="term" value="F:mechanosensitive monoatomic ion channel activity"/>
    <property type="evidence" value="ECO:0007669"/>
    <property type="project" value="InterPro"/>
</dbReference>
<feature type="transmembrane region" description="Helical" evidence="8">
    <location>
        <begin position="423"/>
        <end position="447"/>
    </location>
</feature>
<feature type="signal peptide" evidence="9">
    <location>
        <begin position="1"/>
        <end position="36"/>
    </location>
</feature>
<dbReference type="InterPro" id="IPR023408">
    <property type="entry name" value="MscS_beta-dom_sf"/>
</dbReference>
<dbReference type="InterPro" id="IPR010920">
    <property type="entry name" value="LSM_dom_sf"/>
</dbReference>
<feature type="transmembrane region" description="Helical" evidence="8">
    <location>
        <begin position="541"/>
        <end position="563"/>
    </location>
</feature>
<dbReference type="SUPFAM" id="SSF82861">
    <property type="entry name" value="Mechanosensitive channel protein MscS (YggB), transmembrane region"/>
    <property type="match status" value="1"/>
</dbReference>
<evidence type="ECO:0000259" key="12">
    <source>
        <dbReference type="Pfam" id="PF21088"/>
    </source>
</evidence>
<accession>A0A240BN92</accession>
<dbReference type="Pfam" id="PF25392">
    <property type="entry name" value="MS_channel_TM1"/>
    <property type="match status" value="1"/>
</dbReference>
<feature type="transmembrane region" description="Helical" evidence="8">
    <location>
        <begin position="229"/>
        <end position="252"/>
    </location>
</feature>
<dbReference type="PANTHER" id="PTHR30460:SF0">
    <property type="entry name" value="MODERATE CONDUCTANCE MECHANOSENSITIVE CHANNEL YBIO"/>
    <property type="match status" value="1"/>
</dbReference>
<evidence type="ECO:0000256" key="5">
    <source>
        <dbReference type="ARBA" id="ARBA00022989"/>
    </source>
</evidence>
<dbReference type="RefSeq" id="WP_095096473.1">
    <property type="nucleotide sequence ID" value="NZ_CAMIQD010000002.1"/>
</dbReference>
<feature type="chain" id="PRO_5013122680" evidence="9">
    <location>
        <begin position="37"/>
        <end position="742"/>
    </location>
</feature>
<feature type="transmembrane region" description="Helical" evidence="8">
    <location>
        <begin position="189"/>
        <end position="209"/>
    </location>
</feature>
<evidence type="ECO:0000256" key="7">
    <source>
        <dbReference type="SAM" id="MobiDB-lite"/>
    </source>
</evidence>
<feature type="domain" description="Mechanosensitive ion channel MscS C-terminal" evidence="11">
    <location>
        <begin position="635"/>
        <end position="719"/>
    </location>
</feature>
<dbReference type="InterPro" id="IPR049278">
    <property type="entry name" value="MS_channel_C"/>
</dbReference>
<feature type="transmembrane region" description="Helical" evidence="8">
    <location>
        <begin position="467"/>
        <end position="492"/>
    </location>
</feature>
<dbReference type="InterPro" id="IPR006685">
    <property type="entry name" value="MscS_channel_2nd"/>
</dbReference>
<feature type="transmembrane region" description="Helical" evidence="8">
    <location>
        <begin position="300"/>
        <end position="319"/>
    </location>
</feature>
<dbReference type="GeneID" id="75026693"/>
<dbReference type="InterPro" id="IPR011014">
    <property type="entry name" value="MscS_channel_TM-2"/>
</dbReference>
<dbReference type="AlphaFoldDB" id="A0A240BN92"/>
<dbReference type="Pfam" id="PF00924">
    <property type="entry name" value="MS_channel_2nd"/>
    <property type="match status" value="1"/>
</dbReference>
<dbReference type="Gene3D" id="3.30.70.100">
    <property type="match status" value="1"/>
</dbReference>
<dbReference type="Gene3D" id="1.10.287.1260">
    <property type="match status" value="1"/>
</dbReference>
<dbReference type="InterPro" id="IPR011066">
    <property type="entry name" value="MscS_channel_C_sf"/>
</dbReference>
<evidence type="ECO:0000256" key="6">
    <source>
        <dbReference type="ARBA" id="ARBA00023136"/>
    </source>
</evidence>
<feature type="domain" description="Moderate conductance mechanosensitive channel YbiO-like transmembrane helix 1" evidence="13">
    <location>
        <begin position="380"/>
        <end position="458"/>
    </location>
</feature>
<evidence type="ECO:0000259" key="10">
    <source>
        <dbReference type="Pfam" id="PF00924"/>
    </source>
</evidence>
<comment type="subcellular location">
    <subcellularLocation>
        <location evidence="1">Cell membrane</location>
        <topology evidence="1">Multi-pass membrane protein</topology>
    </subcellularLocation>
</comment>
<feature type="transmembrane region" description="Helical" evidence="8">
    <location>
        <begin position="272"/>
        <end position="294"/>
    </location>
</feature>
<dbReference type="SUPFAM" id="SSF82689">
    <property type="entry name" value="Mechanosensitive channel protein MscS (YggB), C-terminal domain"/>
    <property type="match status" value="1"/>
</dbReference>
<evidence type="ECO:0000256" key="8">
    <source>
        <dbReference type="SAM" id="Phobius"/>
    </source>
</evidence>
<dbReference type="GO" id="GO:0005886">
    <property type="term" value="C:plasma membrane"/>
    <property type="evidence" value="ECO:0007669"/>
    <property type="project" value="UniProtKB-SubCell"/>
</dbReference>